<comment type="caution">
    <text evidence="1">The sequence shown here is derived from an EMBL/GenBank/DDBJ whole genome shotgun (WGS) entry which is preliminary data.</text>
</comment>
<dbReference type="EMBL" id="VSRR010004989">
    <property type="protein sequence ID" value="MPC41259.1"/>
    <property type="molecule type" value="Genomic_DNA"/>
</dbReference>
<organism evidence="1 2">
    <name type="scientific">Portunus trituberculatus</name>
    <name type="common">Swimming crab</name>
    <name type="synonym">Neptunus trituberculatus</name>
    <dbReference type="NCBI Taxonomy" id="210409"/>
    <lineage>
        <taxon>Eukaryota</taxon>
        <taxon>Metazoa</taxon>
        <taxon>Ecdysozoa</taxon>
        <taxon>Arthropoda</taxon>
        <taxon>Crustacea</taxon>
        <taxon>Multicrustacea</taxon>
        <taxon>Malacostraca</taxon>
        <taxon>Eumalacostraca</taxon>
        <taxon>Eucarida</taxon>
        <taxon>Decapoda</taxon>
        <taxon>Pleocyemata</taxon>
        <taxon>Brachyura</taxon>
        <taxon>Eubrachyura</taxon>
        <taxon>Portunoidea</taxon>
        <taxon>Portunidae</taxon>
        <taxon>Portuninae</taxon>
        <taxon>Portunus</taxon>
    </lineage>
</organism>
<accession>A0A5B7F7Q2</accession>
<evidence type="ECO:0000313" key="2">
    <source>
        <dbReference type="Proteomes" id="UP000324222"/>
    </source>
</evidence>
<gene>
    <name evidence="1" type="ORF">E2C01_034848</name>
</gene>
<protein>
    <submittedName>
        <fullName evidence="1">Uncharacterized protein</fullName>
    </submittedName>
</protein>
<proteinExistence type="predicted"/>
<dbReference type="AlphaFoldDB" id="A0A5B7F7Q2"/>
<evidence type="ECO:0000313" key="1">
    <source>
        <dbReference type="EMBL" id="MPC41259.1"/>
    </source>
</evidence>
<sequence>MQMETFLLAATAAEADGGNSSTASTSATLSTSRADTTTFLEPTILGRRHGRKFIDLPYPFPLIQHFHLNLKPFHVLSATLQSLRSGRFRDHRTEE</sequence>
<keyword evidence="2" id="KW-1185">Reference proteome</keyword>
<reference evidence="1 2" key="1">
    <citation type="submission" date="2019-05" db="EMBL/GenBank/DDBJ databases">
        <title>Another draft genome of Portunus trituberculatus and its Hox gene families provides insights of decapod evolution.</title>
        <authorList>
            <person name="Jeong J.-H."/>
            <person name="Song I."/>
            <person name="Kim S."/>
            <person name="Choi T."/>
            <person name="Kim D."/>
            <person name="Ryu S."/>
            <person name="Kim W."/>
        </authorList>
    </citation>
    <scope>NUCLEOTIDE SEQUENCE [LARGE SCALE GENOMIC DNA]</scope>
    <source>
        <tissue evidence="1">Muscle</tissue>
    </source>
</reference>
<dbReference type="Proteomes" id="UP000324222">
    <property type="component" value="Unassembled WGS sequence"/>
</dbReference>
<name>A0A5B7F7Q2_PORTR</name>